<sequence>MQTPELLCQAWTRNMAANTALLDVISPQALTAAVPSGAPIGQHLQHIALDVCHWLAHLNAARADKLRAALPLWNGEGSDAAFLRCVREVWLGAERSLLDEVLLGGHDGQLPHAAPELLPVHMLVHDAFHRGQIVAALRAHGYPAPDVETFWGPWRS</sequence>
<dbReference type="InterPro" id="IPR034660">
    <property type="entry name" value="DinB/YfiT-like"/>
</dbReference>
<comment type="similarity">
    <text evidence="1">Belongs to the DinB family.</text>
</comment>
<dbReference type="RefSeq" id="WP_380012100.1">
    <property type="nucleotide sequence ID" value="NZ_JBHLYR010000047.1"/>
</dbReference>
<keyword evidence="2" id="KW-0479">Metal-binding</keyword>
<dbReference type="SUPFAM" id="SSF109854">
    <property type="entry name" value="DinB/YfiT-like putative metalloenzymes"/>
    <property type="match status" value="1"/>
</dbReference>
<proteinExistence type="inferred from homology"/>
<dbReference type="Pfam" id="PF05163">
    <property type="entry name" value="DinB"/>
    <property type="match status" value="1"/>
</dbReference>
<organism evidence="3 4">
    <name type="scientific">Deinococcus oregonensis</name>
    <dbReference type="NCBI Taxonomy" id="1805970"/>
    <lineage>
        <taxon>Bacteria</taxon>
        <taxon>Thermotogati</taxon>
        <taxon>Deinococcota</taxon>
        <taxon>Deinococci</taxon>
        <taxon>Deinococcales</taxon>
        <taxon>Deinococcaceae</taxon>
        <taxon>Deinococcus</taxon>
    </lineage>
</organism>
<keyword evidence="4" id="KW-1185">Reference proteome</keyword>
<dbReference type="EMBL" id="JBHLYR010000047">
    <property type="protein sequence ID" value="MFB9993381.1"/>
    <property type="molecule type" value="Genomic_DNA"/>
</dbReference>
<gene>
    <name evidence="3" type="ORF">ACFFLM_15540</name>
</gene>
<evidence type="ECO:0000256" key="1">
    <source>
        <dbReference type="ARBA" id="ARBA00008635"/>
    </source>
</evidence>
<dbReference type="Proteomes" id="UP001589733">
    <property type="component" value="Unassembled WGS sequence"/>
</dbReference>
<accession>A0ABV6B4L1</accession>
<reference evidence="3 4" key="1">
    <citation type="submission" date="2024-09" db="EMBL/GenBank/DDBJ databases">
        <authorList>
            <person name="Sun Q."/>
            <person name="Mori K."/>
        </authorList>
    </citation>
    <scope>NUCLEOTIDE SEQUENCE [LARGE SCALE GENOMIC DNA]</scope>
    <source>
        <strain evidence="3 4">JCM 13503</strain>
    </source>
</reference>
<comment type="caution">
    <text evidence="3">The sequence shown here is derived from an EMBL/GenBank/DDBJ whole genome shotgun (WGS) entry which is preliminary data.</text>
</comment>
<name>A0ABV6B4L1_9DEIO</name>
<evidence type="ECO:0000313" key="3">
    <source>
        <dbReference type="EMBL" id="MFB9993381.1"/>
    </source>
</evidence>
<dbReference type="InterPro" id="IPR007837">
    <property type="entry name" value="DinB"/>
</dbReference>
<evidence type="ECO:0000256" key="2">
    <source>
        <dbReference type="ARBA" id="ARBA00022723"/>
    </source>
</evidence>
<dbReference type="Gene3D" id="1.20.120.450">
    <property type="entry name" value="dinb family like domain"/>
    <property type="match status" value="1"/>
</dbReference>
<protein>
    <submittedName>
        <fullName evidence="3">DinB family protein</fullName>
    </submittedName>
</protein>
<evidence type="ECO:0000313" key="4">
    <source>
        <dbReference type="Proteomes" id="UP001589733"/>
    </source>
</evidence>